<dbReference type="RefSeq" id="WP_345634493.1">
    <property type="nucleotide sequence ID" value="NZ_BAABJQ010000019.1"/>
</dbReference>
<name>A0ABP9SCY9_9ACTN</name>
<comment type="caution">
    <text evidence="1">The sequence shown here is derived from an EMBL/GenBank/DDBJ whole genome shotgun (WGS) entry which is preliminary data.</text>
</comment>
<protein>
    <recommendedName>
        <fullName evidence="3">Baseplate assembly protein</fullName>
    </recommendedName>
</protein>
<accession>A0ABP9SCY9</accession>
<evidence type="ECO:0008006" key="3">
    <source>
        <dbReference type="Google" id="ProtNLM"/>
    </source>
</evidence>
<proteinExistence type="predicted"/>
<sequence>MDAPLVDPRSGDDLAGRTTELAARYSGWTPPGPGAAPDPGTALIGVFSRFAKLVVDHLNQAPMRNFVSFLNLIGTQPRPPLPAVVPLTFTVASGTTAGVLVPAGTQVATGNEVGFETDADLTVSPANLVAVLVGDPAGDRFSDRTTATEPFPAFTGDRPVPHDLFVGVPPTQAAGPLTIRLTTPDAPIWHDGSVAWSAWDGAGWVPAHAAARVDGGDVVVVTLDAVPPLPSLAVAGVTAGWVRAGLTHGLPAGDEGQSPESIAVGGRNPQDFAPQVAPFGGTAQVKWCYLSVDHALAPGGALAHLHVALITPGRAGSSPITLNWTYKLGNDWVPLGTSTSTDDGGSAGTGFRDGTLAFTRDGVIDFVTPATWPVALYRTRLGRWLRVEIDDGGGDYATLPVIGSVVVDYEWDLPRLDAVRIAGDPAPAAVPVTSVALNGVPLDGSRPFWPFGTQPAFGDTLEIGCPPGRVAPLTLQASLVNPINGNGAPIPAVEDRPPIAWDAFDGTAWTPMSADADDFFSTGGRVTLTPAAGVPAIVKVRARLTGAGYGSPAQYVQADGGYKLQPATLAPPVLATLSWVPGAQPDAPPVGLVTRDDRGDLVQTGSFAPFETVQDDEPALYLGFDRAPGPSSVTLYLAVADPDPAEVGADELAGLDPQTAAGIRWDYLSPAGWAPLPVEDGTATLSASGVVRFTPPADLALAPRFGVAAAWVRLRWYGGYFPVTPRLAAVLANTVTATQATSVTAEVLGSGNGSPGQMLTTAQAPVLPGARLEVRAADGTWATWQPVSDFYDSGPADQHYTLDPLTGAVAFGDGTAGTLPPVAPSNVRASYRTGGGPAGNQPTGTITTLKVALPSVDSVTNHLPAQGGAVEESLDDVVARGPRVLRHRERAVTAQDVEDLALAASTEVARVKAVVPTQFDPLALWMDPDDPVLLPGHTSADAGQWGVIVVPDSAAARPAPGYGLVSQVRAYLATRCAATVRPWVAGPEWIGATVAATVVPTDAGAADQTRDAVVAALRAFLHPLTGGLDGAGWAFGRKPHHSEIYTVVERVPGVDHVTELTLTLAPESPDLADRVSQVLDRSITDAADPVADDVAQWLDRALVHSGQHTVTMSLEG</sequence>
<gene>
    <name evidence="1" type="ORF">GCM10023322_55720</name>
</gene>
<dbReference type="InterPro" id="IPR011749">
    <property type="entry name" value="CHP02243"/>
</dbReference>
<reference evidence="2" key="1">
    <citation type="journal article" date="2019" name="Int. J. Syst. Evol. Microbiol.">
        <title>The Global Catalogue of Microorganisms (GCM) 10K type strain sequencing project: providing services to taxonomists for standard genome sequencing and annotation.</title>
        <authorList>
            <consortium name="The Broad Institute Genomics Platform"/>
            <consortium name="The Broad Institute Genome Sequencing Center for Infectious Disease"/>
            <person name="Wu L."/>
            <person name="Ma J."/>
        </authorList>
    </citation>
    <scope>NUCLEOTIDE SEQUENCE [LARGE SCALE GENOMIC DNA]</scope>
    <source>
        <strain evidence="2">JCM 18304</strain>
    </source>
</reference>
<dbReference type="NCBIfam" id="TIGR02243">
    <property type="entry name" value="putative baseplate assembly protein"/>
    <property type="match status" value="1"/>
</dbReference>
<keyword evidence="2" id="KW-1185">Reference proteome</keyword>
<organism evidence="1 2">
    <name type="scientific">Rugosimonospora acidiphila</name>
    <dbReference type="NCBI Taxonomy" id="556531"/>
    <lineage>
        <taxon>Bacteria</taxon>
        <taxon>Bacillati</taxon>
        <taxon>Actinomycetota</taxon>
        <taxon>Actinomycetes</taxon>
        <taxon>Micromonosporales</taxon>
        <taxon>Micromonosporaceae</taxon>
        <taxon>Rugosimonospora</taxon>
    </lineage>
</organism>
<dbReference type="Proteomes" id="UP001501570">
    <property type="component" value="Unassembled WGS sequence"/>
</dbReference>
<evidence type="ECO:0000313" key="1">
    <source>
        <dbReference type="EMBL" id="GAA5193518.1"/>
    </source>
</evidence>
<dbReference type="EMBL" id="BAABJQ010000019">
    <property type="protein sequence ID" value="GAA5193518.1"/>
    <property type="molecule type" value="Genomic_DNA"/>
</dbReference>
<evidence type="ECO:0000313" key="2">
    <source>
        <dbReference type="Proteomes" id="UP001501570"/>
    </source>
</evidence>